<reference evidence="1 2" key="1">
    <citation type="submission" date="2020-07" db="EMBL/GenBank/DDBJ databases">
        <title>Complete genome sequence of Klebsiella pneumoniae phage Miami.</title>
        <authorList>
            <person name="Mora D.A."/>
            <person name="Lessor L."/>
            <person name="Gill J."/>
            <person name="Liu M."/>
        </authorList>
    </citation>
    <scope>NUCLEOTIDE SEQUENCE [LARGE SCALE GENOMIC DNA]</scope>
</reference>
<protein>
    <submittedName>
        <fullName evidence="1">Uncharacterized protein</fullName>
    </submittedName>
</protein>
<keyword evidence="2" id="KW-1185">Reference proteome</keyword>
<proteinExistence type="predicted"/>
<dbReference type="EMBL" id="MT701590">
    <property type="protein sequence ID" value="QPB09130.1"/>
    <property type="molecule type" value="Genomic_DNA"/>
</dbReference>
<evidence type="ECO:0000313" key="1">
    <source>
        <dbReference type="EMBL" id="QPB09130.1"/>
    </source>
</evidence>
<evidence type="ECO:0000313" key="2">
    <source>
        <dbReference type="Proteomes" id="UP000662782"/>
    </source>
</evidence>
<gene>
    <name evidence="1" type="ORF">CPT_Miami_035</name>
</gene>
<accession>A0A873WCR0</accession>
<sequence>MNLIFQESPDRHQVWLLTNDMVKAVERSRIRFDQLNRIPEYRDRFAESDIIAIAVLQYSMSLKLGRPLQDVFDPDAYVGDEGLVLKSKISNVLAELPRLTVIAALSNPARYYIKKVGNDVILCQGELVKPDTSWTELNESLFTHALLKGIYSQYGYHQLHFRELNRPQRDSFTLADVLRVLS</sequence>
<organism evidence="1 2">
    <name type="scientific">Klebsiella phage Miami</name>
    <dbReference type="NCBI Taxonomy" id="2767581"/>
    <lineage>
        <taxon>Viruses</taxon>
        <taxon>Duplodnaviria</taxon>
        <taxon>Heunggongvirae</taxon>
        <taxon>Uroviricota</taxon>
        <taxon>Caudoviricetes</taxon>
        <taxon>Chimalliviridae</taxon>
        <taxon>Miamivirus</taxon>
        <taxon>Miamivirus miami</taxon>
    </lineage>
</organism>
<dbReference type="Proteomes" id="UP000662782">
    <property type="component" value="Segment"/>
</dbReference>
<name>A0A873WCR0_9CAUD</name>